<feature type="domain" description="Cyclic nucleotide-binding" evidence="2">
    <location>
        <begin position="24"/>
        <end position="92"/>
    </location>
</feature>
<dbReference type="InterPro" id="IPR050397">
    <property type="entry name" value="Env_Response_Regulators"/>
</dbReference>
<accession>A0A848M148</accession>
<dbReference type="Gene3D" id="2.60.120.10">
    <property type="entry name" value="Jelly Rolls"/>
    <property type="match status" value="1"/>
</dbReference>
<dbReference type="SMART" id="SM00100">
    <property type="entry name" value="cNMP"/>
    <property type="match status" value="1"/>
</dbReference>
<protein>
    <submittedName>
        <fullName evidence="3">Crp/Fnr family transcriptional regulator</fullName>
    </submittedName>
</protein>
<evidence type="ECO:0000313" key="4">
    <source>
        <dbReference type="Proteomes" id="UP000565468"/>
    </source>
</evidence>
<organism evidence="3 4">
    <name type="scientific">Paenibacillus lemnae</name>
    <dbReference type="NCBI Taxonomy" id="1330551"/>
    <lineage>
        <taxon>Bacteria</taxon>
        <taxon>Bacillati</taxon>
        <taxon>Bacillota</taxon>
        <taxon>Bacilli</taxon>
        <taxon>Bacillales</taxon>
        <taxon>Paenibacillaceae</taxon>
        <taxon>Paenibacillus</taxon>
    </lineage>
</organism>
<dbReference type="PANTHER" id="PTHR24567">
    <property type="entry name" value="CRP FAMILY TRANSCRIPTIONAL REGULATORY PROTEIN"/>
    <property type="match status" value="1"/>
</dbReference>
<name>A0A848M148_PAELE</name>
<reference evidence="3 4" key="1">
    <citation type="submission" date="2020-04" db="EMBL/GenBank/DDBJ databases">
        <title>Paenibacillus algicola sp. nov., a novel marine bacterium producing alginate lyase.</title>
        <authorList>
            <person name="Huang H."/>
        </authorList>
    </citation>
    <scope>NUCLEOTIDE SEQUENCE [LARGE SCALE GENOMIC DNA]</scope>
    <source>
        <strain evidence="3 4">L7-75</strain>
    </source>
</reference>
<dbReference type="CDD" id="cd00038">
    <property type="entry name" value="CAP_ED"/>
    <property type="match status" value="1"/>
</dbReference>
<evidence type="ECO:0000259" key="2">
    <source>
        <dbReference type="PROSITE" id="PS50042"/>
    </source>
</evidence>
<dbReference type="GO" id="GO:0005829">
    <property type="term" value="C:cytosol"/>
    <property type="evidence" value="ECO:0007669"/>
    <property type="project" value="TreeGrafter"/>
</dbReference>
<dbReference type="EMBL" id="JABBPN010000002">
    <property type="protein sequence ID" value="NMO94577.1"/>
    <property type="molecule type" value="Genomic_DNA"/>
</dbReference>
<dbReference type="GO" id="GO:0003700">
    <property type="term" value="F:DNA-binding transcription factor activity"/>
    <property type="evidence" value="ECO:0007669"/>
    <property type="project" value="TreeGrafter"/>
</dbReference>
<keyword evidence="1" id="KW-0010">Activator</keyword>
<dbReference type="AlphaFoldDB" id="A0A848M148"/>
<dbReference type="InterPro" id="IPR000595">
    <property type="entry name" value="cNMP-bd_dom"/>
</dbReference>
<dbReference type="InterPro" id="IPR018490">
    <property type="entry name" value="cNMP-bd_dom_sf"/>
</dbReference>
<dbReference type="PANTHER" id="PTHR24567:SF74">
    <property type="entry name" value="HTH-TYPE TRANSCRIPTIONAL REGULATOR ARCR"/>
    <property type="match status" value="1"/>
</dbReference>
<keyword evidence="4" id="KW-1185">Reference proteome</keyword>
<sequence length="183" mass="21247">MLCTLFLIYHEGKGREVLLILHKGEVLFRQGDRGEFLYHIRSGLFKVTRLHKNGNVVLFNILYSGEIVPHHSLISPKEIHGTATAVIRSEVERIPAGEWYRQLKEDPDKPLEVAALLQEKVRFMQQRLDHLTVGTPVERLRLLMSWLDDYSQGMPLTEMLNQEEIGQLIGVRRETVNRLLREI</sequence>
<dbReference type="Proteomes" id="UP000565468">
    <property type="component" value="Unassembled WGS sequence"/>
</dbReference>
<gene>
    <name evidence="3" type="ORF">HII30_02090</name>
</gene>
<dbReference type="SUPFAM" id="SSF51206">
    <property type="entry name" value="cAMP-binding domain-like"/>
    <property type="match status" value="1"/>
</dbReference>
<evidence type="ECO:0000313" key="3">
    <source>
        <dbReference type="EMBL" id="NMO94577.1"/>
    </source>
</evidence>
<evidence type="ECO:0000256" key="1">
    <source>
        <dbReference type="ARBA" id="ARBA00023159"/>
    </source>
</evidence>
<dbReference type="PROSITE" id="PS50042">
    <property type="entry name" value="CNMP_BINDING_3"/>
    <property type="match status" value="1"/>
</dbReference>
<comment type="caution">
    <text evidence="3">The sequence shown here is derived from an EMBL/GenBank/DDBJ whole genome shotgun (WGS) entry which is preliminary data.</text>
</comment>
<dbReference type="Pfam" id="PF00027">
    <property type="entry name" value="cNMP_binding"/>
    <property type="match status" value="1"/>
</dbReference>
<dbReference type="InterPro" id="IPR014710">
    <property type="entry name" value="RmlC-like_jellyroll"/>
</dbReference>
<proteinExistence type="predicted"/>